<keyword evidence="9" id="KW-0677">Repeat</keyword>
<keyword evidence="8" id="KW-0732">Signal</keyword>
<dbReference type="CDD" id="cd14066">
    <property type="entry name" value="STKc_IRAK"/>
    <property type="match status" value="1"/>
</dbReference>
<evidence type="ECO:0000256" key="7">
    <source>
        <dbReference type="ARBA" id="ARBA00022692"/>
    </source>
</evidence>
<proteinExistence type="predicted"/>
<reference evidence="21" key="2">
    <citation type="submission" date="2023-05" db="EMBL/GenBank/DDBJ databases">
        <authorList>
            <person name="Schelkunov M.I."/>
        </authorList>
    </citation>
    <scope>NUCLEOTIDE SEQUENCE</scope>
    <source>
        <strain evidence="21">Hsosn_3</strain>
        <tissue evidence="21">Leaf</tissue>
    </source>
</reference>
<feature type="transmembrane region" description="Helical" evidence="19">
    <location>
        <begin position="7"/>
        <end position="32"/>
    </location>
</feature>
<dbReference type="PANTHER" id="PTHR48006:SF52">
    <property type="entry name" value="PROTEIN KINASE DOMAIN-CONTAINING PROTEIN"/>
    <property type="match status" value="1"/>
</dbReference>
<dbReference type="InterPro" id="IPR021720">
    <property type="entry name" value="Malectin_dom"/>
</dbReference>
<keyword evidence="3" id="KW-0723">Serine/threonine-protein kinase</keyword>
<comment type="caution">
    <text evidence="21">The sequence shown here is derived from an EMBL/GenBank/DDBJ whole genome shotgun (WGS) entry which is preliminary data.</text>
</comment>
<evidence type="ECO:0000256" key="15">
    <source>
        <dbReference type="ARBA" id="ARBA00023170"/>
    </source>
</evidence>
<keyword evidence="16" id="KW-0325">Glycoprotein</keyword>
<dbReference type="PROSITE" id="PS50011">
    <property type="entry name" value="PROTEIN_KINASE_DOM"/>
    <property type="match status" value="1"/>
</dbReference>
<organism evidence="21 22">
    <name type="scientific">Heracleum sosnowskyi</name>
    <dbReference type="NCBI Taxonomy" id="360622"/>
    <lineage>
        <taxon>Eukaryota</taxon>
        <taxon>Viridiplantae</taxon>
        <taxon>Streptophyta</taxon>
        <taxon>Embryophyta</taxon>
        <taxon>Tracheophyta</taxon>
        <taxon>Spermatophyta</taxon>
        <taxon>Magnoliopsida</taxon>
        <taxon>eudicotyledons</taxon>
        <taxon>Gunneridae</taxon>
        <taxon>Pentapetalae</taxon>
        <taxon>asterids</taxon>
        <taxon>campanulids</taxon>
        <taxon>Apiales</taxon>
        <taxon>Apiaceae</taxon>
        <taxon>Apioideae</taxon>
        <taxon>apioid superclade</taxon>
        <taxon>Tordylieae</taxon>
        <taxon>Tordyliinae</taxon>
        <taxon>Heracleum</taxon>
    </lineage>
</organism>
<dbReference type="Gene3D" id="1.10.510.10">
    <property type="entry name" value="Transferase(Phosphotransferase) domain 1"/>
    <property type="match status" value="1"/>
</dbReference>
<dbReference type="SUPFAM" id="SSF56112">
    <property type="entry name" value="Protein kinase-like (PK-like)"/>
    <property type="match status" value="1"/>
</dbReference>
<evidence type="ECO:0000256" key="8">
    <source>
        <dbReference type="ARBA" id="ARBA00022729"/>
    </source>
</evidence>
<evidence type="ECO:0000313" key="21">
    <source>
        <dbReference type="EMBL" id="KAK1399190.1"/>
    </source>
</evidence>
<dbReference type="InterPro" id="IPR001611">
    <property type="entry name" value="Leu-rich_rpt"/>
</dbReference>
<dbReference type="InterPro" id="IPR001245">
    <property type="entry name" value="Ser-Thr/Tyr_kinase_cat_dom"/>
</dbReference>
<dbReference type="Gene3D" id="3.30.200.20">
    <property type="entry name" value="Phosphorylase Kinase, domain 1"/>
    <property type="match status" value="1"/>
</dbReference>
<gene>
    <name evidence="21" type="ORF">POM88_009053</name>
</gene>
<evidence type="ECO:0000256" key="17">
    <source>
        <dbReference type="ARBA" id="ARBA00047899"/>
    </source>
</evidence>
<dbReference type="AlphaFoldDB" id="A0AAD8JAZ2"/>
<dbReference type="Pfam" id="PF00560">
    <property type="entry name" value="LRR_1"/>
    <property type="match status" value="2"/>
</dbReference>
<sequence>MVKRPRGLAALSLIIQQLVMITLLFYFIGFAFPLTSAAFVLPSDEVEALRQSAKTLGKTNWNFSVDPCSGDSGWNVSTVGQKSPDNAVTCGNCSSDRTVCHVTSIILKSQNLTGKLPPEFEKLPYLQVIDLTRNYIEGTLPVQWASLRLSQISLLANRLTGSIPKEYGGIATLGKLELDANQMSGNIPSELGDLLAISTISLSSNNFSGPLPNTLAKLTSLTDFRISDNNFTGKIPSYIQTWTNLTRLDIQASGLDGPIPDFSLLANFVNLRISDLNGSEGKFPALNKSSFPGFQTLILRSCNIVGQLPEYLGEMDKLTTLDISFNRLSGNISSTMSGLASVKNVYFTGNLLSGTLPDWIFNSHNTLDLSYNNLTLVSSEDNNCPQKGPNLFGSSSERSPSGMVFCLRSQPCPRYVNWLNINCGGEQQPRADGKTYDGDIQSSTGLSKFNNWASSSTGFFVEGDNKAVFTTTNKSFTGDRKELLKDARLSPLSLTYYGFCLSNGKYKVKLYFAETVFTDDKTFSSLGRRIFDIYIQGKREEKDFNIKEAAGGVNKEVVRDFSVSVDNNTLEIRFYWAGKGTTIIPDKGVYGPLISAIAVSRVTKSVSVGTVVGIVVGVASAIFLLLGILWWKGCLRRTDKMRSDLQGLDLQTGSFTLKQIRAATNNFDSANKIGEGGFGPVYKGLLLDGTVIAVKQLSQKSKQGNREFVTEIGMISALQHPNLVKLYGCCIEGNELLLVYEYLENNSLARALFGPERYRLELNWPTRYKVCIGIARGLTYLHEESRLKIVHRDIKATNVLLDKDLNPKISDFGLAKLDEEDNTHISTRIAGTYGYMAPEYAMKGYLTDKADVYSFGIVALEIVSGRSNTSNRPKQEPFCLLDLANDLKNEGKLMELVDESLGLEYKEEEALLMINVGLMCTNVISTERPAMSSVVSILEGRAEIPEFVSVSDPTMKVKQQHQSAQSISIDEDSWIASSASGTDLYSAILDTDYMLKNASGR</sequence>
<dbReference type="Pfam" id="PF07714">
    <property type="entry name" value="PK_Tyr_Ser-Thr"/>
    <property type="match status" value="1"/>
</dbReference>
<reference evidence="21" key="1">
    <citation type="submission" date="2023-02" db="EMBL/GenBank/DDBJ databases">
        <title>Genome of toxic invasive species Heracleum sosnowskyi carries increased number of genes despite the absence of recent whole-genome duplications.</title>
        <authorList>
            <person name="Schelkunov M."/>
            <person name="Shtratnikova V."/>
            <person name="Makarenko M."/>
            <person name="Klepikova A."/>
            <person name="Omelchenko D."/>
            <person name="Novikova G."/>
            <person name="Obukhova E."/>
            <person name="Bogdanov V."/>
            <person name="Penin A."/>
            <person name="Logacheva M."/>
        </authorList>
    </citation>
    <scope>NUCLEOTIDE SEQUENCE</scope>
    <source>
        <strain evidence="21">Hsosn_3</strain>
        <tissue evidence="21">Leaf</tissue>
    </source>
</reference>
<protein>
    <recommendedName>
        <fullName evidence="2">non-specific serine/threonine protein kinase</fullName>
        <ecNumber evidence="2">2.7.11.1</ecNumber>
    </recommendedName>
</protein>
<evidence type="ECO:0000256" key="10">
    <source>
        <dbReference type="ARBA" id="ARBA00022741"/>
    </source>
</evidence>
<keyword evidence="11 21" id="KW-0418">Kinase</keyword>
<evidence type="ECO:0000256" key="12">
    <source>
        <dbReference type="ARBA" id="ARBA00022840"/>
    </source>
</evidence>
<keyword evidence="22" id="KW-1185">Reference proteome</keyword>
<dbReference type="PROSITE" id="PS00108">
    <property type="entry name" value="PROTEIN_KINASE_ST"/>
    <property type="match status" value="1"/>
</dbReference>
<evidence type="ECO:0000256" key="14">
    <source>
        <dbReference type="ARBA" id="ARBA00023136"/>
    </source>
</evidence>
<keyword evidence="4" id="KW-0597">Phosphoprotein</keyword>
<dbReference type="InterPro" id="IPR032675">
    <property type="entry name" value="LRR_dom_sf"/>
</dbReference>
<dbReference type="InterPro" id="IPR011009">
    <property type="entry name" value="Kinase-like_dom_sf"/>
</dbReference>
<dbReference type="Gene3D" id="3.80.10.10">
    <property type="entry name" value="Ribonuclease Inhibitor"/>
    <property type="match status" value="3"/>
</dbReference>
<keyword evidence="7 19" id="KW-0812">Transmembrane</keyword>
<evidence type="ECO:0000256" key="9">
    <source>
        <dbReference type="ARBA" id="ARBA00022737"/>
    </source>
</evidence>
<evidence type="ECO:0000256" key="1">
    <source>
        <dbReference type="ARBA" id="ARBA00004479"/>
    </source>
</evidence>
<keyword evidence="13 19" id="KW-1133">Transmembrane helix</keyword>
<evidence type="ECO:0000256" key="5">
    <source>
        <dbReference type="ARBA" id="ARBA00022614"/>
    </source>
</evidence>
<evidence type="ECO:0000259" key="20">
    <source>
        <dbReference type="PROSITE" id="PS50011"/>
    </source>
</evidence>
<comment type="catalytic activity">
    <reaction evidence="18">
        <text>L-seryl-[protein] + ATP = O-phospho-L-seryl-[protein] + ADP + H(+)</text>
        <dbReference type="Rhea" id="RHEA:17989"/>
        <dbReference type="Rhea" id="RHEA-COMP:9863"/>
        <dbReference type="Rhea" id="RHEA-COMP:11604"/>
        <dbReference type="ChEBI" id="CHEBI:15378"/>
        <dbReference type="ChEBI" id="CHEBI:29999"/>
        <dbReference type="ChEBI" id="CHEBI:30616"/>
        <dbReference type="ChEBI" id="CHEBI:83421"/>
        <dbReference type="ChEBI" id="CHEBI:456216"/>
        <dbReference type="EC" id="2.7.11.1"/>
    </reaction>
</comment>
<evidence type="ECO:0000256" key="16">
    <source>
        <dbReference type="ARBA" id="ARBA00023180"/>
    </source>
</evidence>
<dbReference type="SUPFAM" id="SSF52058">
    <property type="entry name" value="L domain-like"/>
    <property type="match status" value="1"/>
</dbReference>
<evidence type="ECO:0000313" key="22">
    <source>
        <dbReference type="Proteomes" id="UP001237642"/>
    </source>
</evidence>
<dbReference type="PANTHER" id="PTHR48006">
    <property type="entry name" value="LEUCINE-RICH REPEAT-CONTAINING PROTEIN DDB_G0281931-RELATED"/>
    <property type="match status" value="1"/>
</dbReference>
<evidence type="ECO:0000256" key="13">
    <source>
        <dbReference type="ARBA" id="ARBA00022989"/>
    </source>
</evidence>
<comment type="catalytic activity">
    <reaction evidence="17">
        <text>L-threonyl-[protein] + ATP = O-phospho-L-threonyl-[protein] + ADP + H(+)</text>
        <dbReference type="Rhea" id="RHEA:46608"/>
        <dbReference type="Rhea" id="RHEA-COMP:11060"/>
        <dbReference type="Rhea" id="RHEA-COMP:11605"/>
        <dbReference type="ChEBI" id="CHEBI:15378"/>
        <dbReference type="ChEBI" id="CHEBI:30013"/>
        <dbReference type="ChEBI" id="CHEBI:30616"/>
        <dbReference type="ChEBI" id="CHEBI:61977"/>
        <dbReference type="ChEBI" id="CHEBI:456216"/>
        <dbReference type="EC" id="2.7.11.1"/>
    </reaction>
</comment>
<dbReference type="FunFam" id="3.30.200.20:FF:000217">
    <property type="entry name" value="probable LRR receptor-like serine/threonine-protein kinase At1g53430"/>
    <property type="match status" value="1"/>
</dbReference>
<dbReference type="InterPro" id="IPR000719">
    <property type="entry name" value="Prot_kinase_dom"/>
</dbReference>
<evidence type="ECO:0000256" key="6">
    <source>
        <dbReference type="ARBA" id="ARBA00022679"/>
    </source>
</evidence>
<evidence type="ECO:0000256" key="18">
    <source>
        <dbReference type="ARBA" id="ARBA00048679"/>
    </source>
</evidence>
<keyword evidence="10" id="KW-0547">Nucleotide-binding</keyword>
<keyword evidence="5" id="KW-0433">Leucine-rich repeat</keyword>
<dbReference type="GO" id="GO:0016020">
    <property type="term" value="C:membrane"/>
    <property type="evidence" value="ECO:0007669"/>
    <property type="project" value="UniProtKB-SubCell"/>
</dbReference>
<comment type="subcellular location">
    <subcellularLocation>
        <location evidence="1">Membrane</location>
        <topology evidence="1">Single-pass type I membrane protein</topology>
    </subcellularLocation>
</comment>
<evidence type="ECO:0000256" key="19">
    <source>
        <dbReference type="SAM" id="Phobius"/>
    </source>
</evidence>
<dbReference type="InterPro" id="IPR051824">
    <property type="entry name" value="LRR_Rcpt-Like_S/T_Kinase"/>
</dbReference>
<dbReference type="Proteomes" id="UP001237642">
    <property type="component" value="Unassembled WGS sequence"/>
</dbReference>
<dbReference type="Pfam" id="PF11721">
    <property type="entry name" value="Malectin"/>
    <property type="match status" value="1"/>
</dbReference>
<dbReference type="EMBL" id="JAUIZM010000002">
    <property type="protein sequence ID" value="KAK1399190.1"/>
    <property type="molecule type" value="Genomic_DNA"/>
</dbReference>
<dbReference type="GO" id="GO:0005524">
    <property type="term" value="F:ATP binding"/>
    <property type="evidence" value="ECO:0007669"/>
    <property type="project" value="UniProtKB-KW"/>
</dbReference>
<evidence type="ECO:0000256" key="11">
    <source>
        <dbReference type="ARBA" id="ARBA00022777"/>
    </source>
</evidence>
<dbReference type="Gene3D" id="2.60.120.430">
    <property type="entry name" value="Galactose-binding lectin"/>
    <property type="match status" value="1"/>
</dbReference>
<name>A0AAD8JAZ2_9APIA</name>
<keyword evidence="15 21" id="KW-0675">Receptor</keyword>
<evidence type="ECO:0000256" key="3">
    <source>
        <dbReference type="ARBA" id="ARBA00022527"/>
    </source>
</evidence>
<dbReference type="InterPro" id="IPR008271">
    <property type="entry name" value="Ser/Thr_kinase_AS"/>
</dbReference>
<feature type="transmembrane region" description="Helical" evidence="19">
    <location>
        <begin position="608"/>
        <end position="631"/>
    </location>
</feature>
<evidence type="ECO:0000256" key="4">
    <source>
        <dbReference type="ARBA" id="ARBA00022553"/>
    </source>
</evidence>
<evidence type="ECO:0000256" key="2">
    <source>
        <dbReference type="ARBA" id="ARBA00012513"/>
    </source>
</evidence>
<dbReference type="FunFam" id="3.80.10.10:FF:000452">
    <property type="entry name" value="Probable LRR receptor-like serine/threonine-protein kinase RFK1"/>
    <property type="match status" value="1"/>
</dbReference>
<dbReference type="FunFam" id="1.10.510.10:FF:000044">
    <property type="entry name" value="Putative LRR receptor-like serine/threonine-protein kinase"/>
    <property type="match status" value="1"/>
</dbReference>
<feature type="domain" description="Protein kinase" evidence="20">
    <location>
        <begin position="667"/>
        <end position="1001"/>
    </location>
</feature>
<dbReference type="FunFam" id="2.60.120.430:FF:000004">
    <property type="entry name" value="Putative leucine-rich repeat receptor-like serine/threonine-protein kinase"/>
    <property type="match status" value="1"/>
</dbReference>
<dbReference type="GO" id="GO:0004674">
    <property type="term" value="F:protein serine/threonine kinase activity"/>
    <property type="evidence" value="ECO:0007669"/>
    <property type="project" value="UniProtKB-KW"/>
</dbReference>
<keyword evidence="12" id="KW-0067">ATP-binding</keyword>
<keyword evidence="6" id="KW-0808">Transferase</keyword>
<dbReference type="SMART" id="SM00220">
    <property type="entry name" value="S_TKc"/>
    <property type="match status" value="1"/>
</dbReference>
<accession>A0AAD8JAZ2</accession>
<dbReference type="EC" id="2.7.11.1" evidence="2"/>
<keyword evidence="14 19" id="KW-0472">Membrane</keyword>